<keyword evidence="4" id="KW-1185">Reference proteome</keyword>
<dbReference type="InterPro" id="IPR045179">
    <property type="entry name" value="YgfZ/GcvT"/>
</dbReference>
<protein>
    <recommendedName>
        <fullName evidence="2">tRNA-modifying protein YgfZ-like beta-barrel domain-containing protein</fullName>
    </recommendedName>
</protein>
<evidence type="ECO:0000256" key="1">
    <source>
        <dbReference type="PIRSR" id="PIRSR006487-1"/>
    </source>
</evidence>
<dbReference type="PATRIC" id="fig|118110.3.peg.397"/>
<dbReference type="NCBIfam" id="NF007110">
    <property type="entry name" value="PRK09559.1"/>
    <property type="match status" value="1"/>
</dbReference>
<dbReference type="InterPro" id="IPR029043">
    <property type="entry name" value="GcvT/YgfZ_C"/>
</dbReference>
<reference evidence="3 4" key="1">
    <citation type="submission" date="2015-04" db="EMBL/GenBank/DDBJ databases">
        <title>Buchnera aphidicola assembly.</title>
        <authorList>
            <person name="Zhang Y."/>
        </authorList>
    </citation>
    <scope>NUCLEOTIDE SEQUENCE [LARGE SCALE GENOMIC DNA]</scope>
    <source>
        <strain evidence="3 4">SC</strain>
    </source>
</reference>
<evidence type="ECO:0000313" key="4">
    <source>
        <dbReference type="Proteomes" id="UP000077654"/>
    </source>
</evidence>
<dbReference type="OrthoDB" id="9796287at2"/>
<dbReference type="InterPro" id="IPR048451">
    <property type="entry name" value="YgfZ_barrel"/>
</dbReference>
<gene>
    <name evidence="3" type="ORF">XW81_01995</name>
</gene>
<organism evidence="3 4">
    <name type="scientific">Buchnera aphidicola subsp. Schlechtendalia chinensis</name>
    <dbReference type="NCBI Taxonomy" id="118110"/>
    <lineage>
        <taxon>Bacteria</taxon>
        <taxon>Pseudomonadati</taxon>
        <taxon>Pseudomonadota</taxon>
        <taxon>Gammaproteobacteria</taxon>
        <taxon>Enterobacterales</taxon>
        <taxon>Erwiniaceae</taxon>
        <taxon>Buchnera</taxon>
    </lineage>
</organism>
<dbReference type="SUPFAM" id="SSF103025">
    <property type="entry name" value="Folate-binding domain"/>
    <property type="match status" value="1"/>
</dbReference>
<accession>A0A172WDY8</accession>
<name>A0A172WDY8_BUCSC</name>
<dbReference type="Gene3D" id="3.30.70.1630">
    <property type="match status" value="1"/>
</dbReference>
<dbReference type="Gene3D" id="3.30.70.1400">
    <property type="entry name" value="Aminomethyltransferase beta-barrel domains"/>
    <property type="match status" value="1"/>
</dbReference>
<proteinExistence type="predicted"/>
<dbReference type="PANTHER" id="PTHR22602:SF0">
    <property type="entry name" value="TRANSFERASE CAF17, MITOCHONDRIAL-RELATED"/>
    <property type="match status" value="1"/>
</dbReference>
<dbReference type="NCBIfam" id="TIGR03317">
    <property type="entry name" value="ygfZ_signature"/>
    <property type="match status" value="1"/>
</dbReference>
<dbReference type="EMBL" id="CP011299">
    <property type="protein sequence ID" value="ANF17157.1"/>
    <property type="molecule type" value="Genomic_DNA"/>
</dbReference>
<dbReference type="GO" id="GO:0016226">
    <property type="term" value="P:iron-sulfur cluster assembly"/>
    <property type="evidence" value="ECO:0007669"/>
    <property type="project" value="TreeGrafter"/>
</dbReference>
<dbReference type="Proteomes" id="UP000077654">
    <property type="component" value="Chromosome"/>
</dbReference>
<dbReference type="InterPro" id="IPR017703">
    <property type="entry name" value="YgfZ/GCV_T_CS"/>
</dbReference>
<dbReference type="PIRSF" id="PIRSF006487">
    <property type="entry name" value="GcvT"/>
    <property type="match status" value="1"/>
</dbReference>
<sequence length="325" mass="37930">MKTSNFNDEYLLKLSQKDIILTNLNNWSLIEISGSDCQKYLQNQITINVNSLNENNHKICAHCNINGKVYSNLRIFKITNNNYMYLQRKSISDKQIKEFKKYSIFSDIKISYSNDIYLLGIFGAKTKIKLSNYFKKIPNKNFPLCKNNNSILLWFNSPFERFLLITKKNDIVLNDILTLKKETNDEKTWEALDIASKFPILDKENSGKFFPQALNLENLFGLDLKKGCYYGQEMISKSHFKKLNKYKLHWLTGKFNAIVQIGTIIEIKNDITNWKKIGYVLSAVNICSKIIWIQAVLKINIKQDSIFRIESDKQNILTIQNEIFA</sequence>
<dbReference type="RefSeq" id="WP_075474280.1">
    <property type="nucleotide sequence ID" value="NZ_CP011299.1"/>
</dbReference>
<dbReference type="STRING" id="118110.XW81_01995"/>
<dbReference type="AlphaFoldDB" id="A0A172WDY8"/>
<dbReference type="PANTHER" id="PTHR22602">
    <property type="entry name" value="TRANSFERASE CAF17, MITOCHONDRIAL-RELATED"/>
    <property type="match status" value="1"/>
</dbReference>
<dbReference type="Gene3D" id="2.40.30.160">
    <property type="match status" value="1"/>
</dbReference>
<feature type="domain" description="tRNA-modifying protein YgfZ-like beta-barrel" evidence="2">
    <location>
        <begin position="244"/>
        <end position="312"/>
    </location>
</feature>
<dbReference type="Pfam" id="PF21130">
    <property type="entry name" value="YgfZ_barrel"/>
    <property type="match status" value="1"/>
</dbReference>
<dbReference type="SUPFAM" id="SSF101790">
    <property type="entry name" value="Aminomethyltransferase beta-barrel domain"/>
    <property type="match status" value="1"/>
</dbReference>
<evidence type="ECO:0000313" key="3">
    <source>
        <dbReference type="EMBL" id="ANF17157.1"/>
    </source>
</evidence>
<evidence type="ECO:0000259" key="2">
    <source>
        <dbReference type="Pfam" id="PF21130"/>
    </source>
</evidence>
<feature type="binding site" evidence="1">
    <location>
        <position position="160"/>
    </location>
    <ligand>
        <name>substrate</name>
    </ligand>
</feature>